<dbReference type="AlphaFoldDB" id="A0A485LS63"/>
<protein>
    <submittedName>
        <fullName evidence="2">Aste57867_25077 protein</fullName>
    </submittedName>
</protein>
<reference evidence="2 3" key="1">
    <citation type="submission" date="2019-03" db="EMBL/GenBank/DDBJ databases">
        <authorList>
            <person name="Gaulin E."/>
            <person name="Dumas B."/>
        </authorList>
    </citation>
    <scope>NUCLEOTIDE SEQUENCE [LARGE SCALE GENOMIC DNA]</scope>
    <source>
        <strain evidence="2">CBS 568.67</strain>
    </source>
</reference>
<evidence type="ECO:0000313" key="2">
    <source>
        <dbReference type="EMBL" id="VFU01708.1"/>
    </source>
</evidence>
<sequence>MRCQRSLVGHYSASGTQALTVDLLNTLVTTHSSGSVDLLAIIASDNSDISVPLDVAGLDVDRVRVTNLRTMRAAWFGFVSTQYCWVDLHHDFEVAHTAGRQQQYRLHGNGLAKPRVAQL</sequence>
<accession>A0A485LS63</accession>
<reference evidence="1" key="2">
    <citation type="submission" date="2019-06" db="EMBL/GenBank/DDBJ databases">
        <title>Genomics analysis of Aphanomyces spp. identifies a new class of oomycete effector associated with host adaptation.</title>
        <authorList>
            <person name="Gaulin E."/>
        </authorList>
    </citation>
    <scope>NUCLEOTIDE SEQUENCE</scope>
    <source>
        <strain evidence="1">CBS 578.67</strain>
    </source>
</reference>
<name>A0A485LS63_9STRA</name>
<proteinExistence type="predicted"/>
<dbReference type="Proteomes" id="UP000332933">
    <property type="component" value="Unassembled WGS sequence"/>
</dbReference>
<dbReference type="EMBL" id="VJMH01007483">
    <property type="protein sequence ID" value="KAF0682778.1"/>
    <property type="molecule type" value="Genomic_DNA"/>
</dbReference>
<dbReference type="EMBL" id="CAADRA010007509">
    <property type="protein sequence ID" value="VFU01708.1"/>
    <property type="molecule type" value="Genomic_DNA"/>
</dbReference>
<gene>
    <name evidence="2" type="primary">Aste57867_25077</name>
    <name evidence="1" type="ORF">As57867_024999</name>
    <name evidence="2" type="ORF">ASTE57867_25077</name>
</gene>
<organism evidence="2 3">
    <name type="scientific">Aphanomyces stellatus</name>
    <dbReference type="NCBI Taxonomy" id="120398"/>
    <lineage>
        <taxon>Eukaryota</taxon>
        <taxon>Sar</taxon>
        <taxon>Stramenopiles</taxon>
        <taxon>Oomycota</taxon>
        <taxon>Saprolegniomycetes</taxon>
        <taxon>Saprolegniales</taxon>
        <taxon>Verrucalvaceae</taxon>
        <taxon>Aphanomyces</taxon>
    </lineage>
</organism>
<evidence type="ECO:0000313" key="3">
    <source>
        <dbReference type="Proteomes" id="UP000332933"/>
    </source>
</evidence>
<keyword evidence="3" id="KW-1185">Reference proteome</keyword>
<evidence type="ECO:0000313" key="1">
    <source>
        <dbReference type="EMBL" id="KAF0682778.1"/>
    </source>
</evidence>